<protein>
    <recommendedName>
        <fullName evidence="2">LolA-like domain-containing protein</fullName>
    </recommendedName>
</protein>
<name>A0A0K8R987_IXORI</name>
<dbReference type="PANTHER" id="PTHR36902">
    <property type="entry name" value="ENRICHED IN SURFACE-LABELED PROTEOME PROTEIN 9"/>
    <property type="match status" value="1"/>
</dbReference>
<feature type="domain" description="LolA-like" evidence="2">
    <location>
        <begin position="275"/>
        <end position="521"/>
    </location>
</feature>
<evidence type="ECO:0000256" key="1">
    <source>
        <dbReference type="SAM" id="SignalP"/>
    </source>
</evidence>
<dbReference type="InterPro" id="IPR058831">
    <property type="entry name" value="LolA-like_dom_2nd"/>
</dbReference>
<dbReference type="AlphaFoldDB" id="A0A0K8R987"/>
<proteinExistence type="evidence at transcript level"/>
<organism evidence="3">
    <name type="scientific">Ixodes ricinus</name>
    <name type="common">Common tick</name>
    <name type="synonym">Acarus ricinus</name>
    <dbReference type="NCBI Taxonomy" id="34613"/>
    <lineage>
        <taxon>Eukaryota</taxon>
        <taxon>Metazoa</taxon>
        <taxon>Ecdysozoa</taxon>
        <taxon>Arthropoda</taxon>
        <taxon>Chelicerata</taxon>
        <taxon>Arachnida</taxon>
        <taxon>Acari</taxon>
        <taxon>Parasitiformes</taxon>
        <taxon>Ixodida</taxon>
        <taxon>Ixodoidea</taxon>
        <taxon>Ixodidae</taxon>
        <taxon>Ixodinae</taxon>
        <taxon>Ixodes</taxon>
    </lineage>
</organism>
<sequence>MIMRMRCVACVLLSLATLRSNAFINDFDGDCQKLFGNRYFPAWTQKPTSGWWLFNSIPSLGDSYILKYEYKEFLASQPAWVEEYFDTQNKRAKILAVSLGVEFADIYDYKSQIVMSYRARKPSTSGSDIKSQEECGIYDLKTFQSKYLHLRFPCRTKNSKKCDMPTANEALRYGTRYSYKYKDDVISKETRNIKSKLYTACIKDEFINGTYESYYYWGGEDLSFRFPSGEKNMPVYLEQRGEYYENKSRHEHYLFKNIPWYQKNPPFSDDMFQVPQSMYCKNYTNLHAIPALPNSFSFSQEELAFTLNDTGFLDGGFSPLSFKQFWYSDHLKLVRVDMRPSEEDKEGPILKNATGINGRVSVVMDFNYNHVFLAHSANDECLILDVDKEFFLCYKDDENCNKINREGLFGISAELSYKGKYAESGIYGQTWSQLIKERKEGAPEQTFLIRHEVSFRESEVKEKTSTNKKVFTPIQVVDYKEEITTSEKKDNSNFKQNVRLKNYYEVNFSQPGVEVYEKPPCLQHHSSKLYTLKFEGPGIADTNKARFLPELRRAIKNVCNPETMLRFELVDLRSPEWISEKIVYLRILEPFDGSGTPTEKLVSNITELVNNEEFAVCFYGFTITLEEKLMQWIAINGTFVEQKPETTVTTPSSKITNKNKIQKCSA</sequence>
<evidence type="ECO:0000313" key="3">
    <source>
        <dbReference type="EMBL" id="JAA67695.1"/>
    </source>
</evidence>
<feature type="chain" id="PRO_5005516399" description="LolA-like domain-containing protein" evidence="1">
    <location>
        <begin position="23"/>
        <end position="666"/>
    </location>
</feature>
<dbReference type="EMBL" id="GADI01006113">
    <property type="protein sequence ID" value="JAA67695.1"/>
    <property type="molecule type" value="mRNA"/>
</dbReference>
<feature type="signal peptide" evidence="1">
    <location>
        <begin position="1"/>
        <end position="22"/>
    </location>
</feature>
<dbReference type="Pfam" id="PF25898">
    <property type="entry name" value="LolA_2nd_metazoa"/>
    <property type="match status" value="1"/>
</dbReference>
<reference evidence="3" key="1">
    <citation type="submission" date="2012-12" db="EMBL/GenBank/DDBJ databases">
        <title>Identification and characterization of a phenylalanine ammonia-lyase gene family in Isatis indigotica Fort.</title>
        <authorList>
            <person name="Liu Q."/>
            <person name="Chen J."/>
            <person name="Zhou X."/>
            <person name="Di P."/>
            <person name="Xiao Y."/>
            <person name="Xuan H."/>
            <person name="Zhang L."/>
            <person name="Chen W."/>
        </authorList>
    </citation>
    <scope>NUCLEOTIDE SEQUENCE</scope>
    <source>
        <tissue evidence="3">Salivary gland</tissue>
    </source>
</reference>
<evidence type="ECO:0000259" key="2">
    <source>
        <dbReference type="Pfam" id="PF25898"/>
    </source>
</evidence>
<dbReference type="PANTHER" id="PTHR36902:SF1">
    <property type="entry name" value="ENRICHED IN SURFACE-LABELED PROTEOME PROTEIN 9"/>
    <property type="match status" value="1"/>
</dbReference>
<keyword evidence="1" id="KW-0732">Signal</keyword>
<accession>A0A0K8R987</accession>